<feature type="region of interest" description="Disordered" evidence="1">
    <location>
        <begin position="153"/>
        <end position="243"/>
    </location>
</feature>
<evidence type="ECO:0000313" key="2">
    <source>
        <dbReference type="Proteomes" id="UP000504606"/>
    </source>
</evidence>
<organism evidence="2 3">
    <name type="scientific">Frankliniella occidentalis</name>
    <name type="common">Western flower thrips</name>
    <name type="synonym">Euthrips occidentalis</name>
    <dbReference type="NCBI Taxonomy" id="133901"/>
    <lineage>
        <taxon>Eukaryota</taxon>
        <taxon>Metazoa</taxon>
        <taxon>Ecdysozoa</taxon>
        <taxon>Arthropoda</taxon>
        <taxon>Hexapoda</taxon>
        <taxon>Insecta</taxon>
        <taxon>Pterygota</taxon>
        <taxon>Neoptera</taxon>
        <taxon>Paraneoptera</taxon>
        <taxon>Thysanoptera</taxon>
        <taxon>Terebrantia</taxon>
        <taxon>Thripoidea</taxon>
        <taxon>Thripidae</taxon>
        <taxon>Frankliniella</taxon>
    </lineage>
</organism>
<dbReference type="Proteomes" id="UP000504606">
    <property type="component" value="Unplaced"/>
</dbReference>
<dbReference type="AlphaFoldDB" id="A0A6J1S869"/>
<dbReference type="RefSeq" id="XP_026277389.1">
    <property type="nucleotide sequence ID" value="XM_026421604.2"/>
</dbReference>
<feature type="region of interest" description="Disordered" evidence="1">
    <location>
        <begin position="281"/>
        <end position="318"/>
    </location>
</feature>
<proteinExistence type="predicted"/>
<evidence type="ECO:0000256" key="1">
    <source>
        <dbReference type="SAM" id="MobiDB-lite"/>
    </source>
</evidence>
<evidence type="ECO:0000313" key="3">
    <source>
        <dbReference type="RefSeq" id="XP_026277389.1"/>
    </source>
</evidence>
<name>A0A6J1S869_FRAOC</name>
<reference evidence="3" key="1">
    <citation type="submission" date="2025-08" db="UniProtKB">
        <authorList>
            <consortium name="RefSeq"/>
        </authorList>
    </citation>
    <scope>IDENTIFICATION</scope>
    <source>
        <tissue evidence="3">Whole organism</tissue>
    </source>
</reference>
<feature type="compositionally biased region" description="Low complexity" evidence="1">
    <location>
        <begin position="158"/>
        <end position="203"/>
    </location>
</feature>
<protein>
    <submittedName>
        <fullName evidence="3">Uncharacterized protein LOC113205833</fullName>
    </submittedName>
</protein>
<sequence length="318" mass="34969">MEYGMLRKAPTGRHALSSEVVPSSSLERLLLFGPRPRPPLGGPYHPNAVQKKEIEVQERLHRVHRLLHIRQAQKDVQLMERRLQTTRTSLVNMQRDAGVEGTRALEQFKSPAAPVLPAFLERRRQELLMAKRAAGAALANVDTVNVVTVRTASSREVSTTSITMTSRPRPSTSSSSSSRHSSRSSAAAALPLLSRRQSRALADSKVRVRVMSATSSSGKSSGSSSRKQSSRRLPPPPDVSPLFLWNTRDEVSKATLMANSPEPTTPYYDSESTFPHEMTLLPMTSNESPLDTLPQPLSLRLPNRARLAGCRSPASPSR</sequence>
<keyword evidence="2" id="KW-1185">Reference proteome</keyword>
<dbReference type="GeneID" id="113205833"/>
<gene>
    <name evidence="3" type="primary">LOC113205833</name>
</gene>
<accession>A0A6J1S869</accession>
<dbReference type="KEGG" id="foc:113205833"/>
<feature type="compositionally biased region" description="Low complexity" evidence="1">
    <location>
        <begin position="215"/>
        <end position="227"/>
    </location>
</feature>